<evidence type="ECO:0000256" key="2">
    <source>
        <dbReference type="SAM" id="Phobius"/>
    </source>
</evidence>
<organism evidence="4 5">
    <name type="scientific">Streptococcus azizii</name>
    <dbReference type="NCBI Taxonomy" id="1579424"/>
    <lineage>
        <taxon>Bacteria</taxon>
        <taxon>Bacillati</taxon>
        <taxon>Bacillota</taxon>
        <taxon>Bacilli</taxon>
        <taxon>Lactobacillales</taxon>
        <taxon>Streptococcaceae</taxon>
        <taxon>Streptococcus</taxon>
    </lineage>
</organism>
<evidence type="ECO:0000313" key="5">
    <source>
        <dbReference type="Proteomes" id="UP000188600"/>
    </source>
</evidence>
<feature type="transmembrane region" description="Helical" evidence="2">
    <location>
        <begin position="170"/>
        <end position="194"/>
    </location>
</feature>
<dbReference type="Pfam" id="PF02517">
    <property type="entry name" value="Rce1-like"/>
    <property type="match status" value="1"/>
</dbReference>
<proteinExistence type="inferred from homology"/>
<comment type="caution">
    <text evidence="4">The sequence shown here is derived from an EMBL/GenBank/DDBJ whole genome shotgun (WGS) entry which is preliminary data.</text>
</comment>
<feature type="transmembrane region" description="Helical" evidence="2">
    <location>
        <begin position="63"/>
        <end position="82"/>
    </location>
</feature>
<dbReference type="Proteomes" id="UP000188600">
    <property type="component" value="Unassembled WGS sequence"/>
</dbReference>
<dbReference type="EMBL" id="MSPT01000021">
    <property type="protein sequence ID" value="ONK25811.1"/>
    <property type="molecule type" value="Genomic_DNA"/>
</dbReference>
<feature type="transmembrane region" description="Helical" evidence="2">
    <location>
        <begin position="229"/>
        <end position="251"/>
    </location>
</feature>
<comment type="similarity">
    <text evidence="1">Belongs to the UPF0177 family.</text>
</comment>
<evidence type="ECO:0000259" key="3">
    <source>
        <dbReference type="Pfam" id="PF02517"/>
    </source>
</evidence>
<name>A0AB36JQ70_9STRE</name>
<feature type="domain" description="CAAX prenyl protease 2/Lysostaphin resistance protein A-like" evidence="3">
    <location>
        <begin position="156"/>
        <end position="241"/>
    </location>
</feature>
<feature type="transmembrane region" description="Helical" evidence="2">
    <location>
        <begin position="103"/>
        <end position="123"/>
    </location>
</feature>
<feature type="transmembrane region" description="Helical" evidence="2">
    <location>
        <begin position="143"/>
        <end position="163"/>
    </location>
</feature>
<keyword evidence="2" id="KW-0472">Membrane</keyword>
<sequence>MKQYLSTIRPSRPLHYLTYIDVLVLAILFFGEPIYSSQLVWLQTLSGKVAVSDVLEFSASDNWSALIGQGRQLLLALLYLFLRRYPFKQLNIRWNWSILPWTVFIFLTAGIVCDLSFSLLSLLPGVPDHYNYLSFLPYYDWSFSTFFSSFVTIDLSTLIYSLFNGFYEELFFLGLLLSTEPSKRGLILLFSTIIRTLFHTYQGLVPALVIGVSFGLFYYYLYTKRQDNLLPYFLAHALADMVGISFLTLFAG</sequence>
<accession>A0AB36JQ70</accession>
<evidence type="ECO:0000313" key="4">
    <source>
        <dbReference type="EMBL" id="ONK25811.1"/>
    </source>
</evidence>
<dbReference type="RefSeq" id="WP_077022202.1">
    <property type="nucleotide sequence ID" value="NZ_MSPS01000001.1"/>
</dbReference>
<evidence type="ECO:0000256" key="1">
    <source>
        <dbReference type="ARBA" id="ARBA00009067"/>
    </source>
</evidence>
<gene>
    <name evidence="4" type="ORF">BVE86_09280</name>
</gene>
<dbReference type="InterPro" id="IPR003675">
    <property type="entry name" value="Rce1/LyrA-like_dom"/>
</dbReference>
<dbReference type="AlphaFoldDB" id="A0AB36JQ70"/>
<dbReference type="GO" id="GO:0004175">
    <property type="term" value="F:endopeptidase activity"/>
    <property type="evidence" value="ECO:0007669"/>
    <property type="project" value="UniProtKB-ARBA"/>
</dbReference>
<dbReference type="GO" id="GO:0080120">
    <property type="term" value="P:CAAX-box protein maturation"/>
    <property type="evidence" value="ECO:0007669"/>
    <property type="project" value="UniProtKB-ARBA"/>
</dbReference>
<protein>
    <submittedName>
        <fullName evidence="4">Abortive phage infection protein</fullName>
    </submittedName>
</protein>
<keyword evidence="2" id="KW-0812">Transmembrane</keyword>
<feature type="transmembrane region" description="Helical" evidence="2">
    <location>
        <begin position="200"/>
        <end position="222"/>
    </location>
</feature>
<keyword evidence="2" id="KW-1133">Transmembrane helix</keyword>
<feature type="transmembrane region" description="Helical" evidence="2">
    <location>
        <begin position="16"/>
        <end position="35"/>
    </location>
</feature>
<reference evidence="4 5" key="1">
    <citation type="submission" date="2016-12" db="EMBL/GenBank/DDBJ databases">
        <authorList>
            <person name="Gulvik C.A."/>
        </authorList>
    </citation>
    <scope>NUCLEOTIDE SEQUENCE [LARGE SCALE GENOMIC DNA]</scope>
    <source>
        <strain evidence="4 5">12-5291</strain>
    </source>
</reference>